<evidence type="ECO:0000256" key="10">
    <source>
        <dbReference type="SAM" id="Phobius"/>
    </source>
</evidence>
<feature type="transmembrane region" description="Helical" evidence="10">
    <location>
        <begin position="192"/>
        <end position="212"/>
    </location>
</feature>
<feature type="transmembrane region" description="Helical" evidence="10">
    <location>
        <begin position="224"/>
        <end position="241"/>
    </location>
</feature>
<evidence type="ECO:0000256" key="6">
    <source>
        <dbReference type="ARBA" id="ARBA00023136"/>
    </source>
</evidence>
<gene>
    <name evidence="12" type="primary">LOC140015430</name>
</gene>
<evidence type="ECO:0000256" key="1">
    <source>
        <dbReference type="ARBA" id="ARBA00004477"/>
    </source>
</evidence>
<feature type="transmembrane region" description="Helical" evidence="10">
    <location>
        <begin position="469"/>
        <end position="490"/>
    </location>
</feature>
<feature type="transmembrane region" description="Helical" evidence="10">
    <location>
        <begin position="367"/>
        <end position="387"/>
    </location>
</feature>
<keyword evidence="3 10" id="KW-0812">Transmembrane</keyword>
<evidence type="ECO:0000256" key="9">
    <source>
        <dbReference type="ARBA" id="ARBA00025752"/>
    </source>
</evidence>
<organism evidence="11 12">
    <name type="scientific">Coffea arabica</name>
    <name type="common">Arabian coffee</name>
    <dbReference type="NCBI Taxonomy" id="13443"/>
    <lineage>
        <taxon>Eukaryota</taxon>
        <taxon>Viridiplantae</taxon>
        <taxon>Streptophyta</taxon>
        <taxon>Embryophyta</taxon>
        <taxon>Tracheophyta</taxon>
        <taxon>Spermatophyta</taxon>
        <taxon>Magnoliopsida</taxon>
        <taxon>eudicotyledons</taxon>
        <taxon>Gunneridae</taxon>
        <taxon>Pentapetalae</taxon>
        <taxon>asterids</taxon>
        <taxon>lamiids</taxon>
        <taxon>Gentianales</taxon>
        <taxon>Rubiaceae</taxon>
        <taxon>Ixoroideae</taxon>
        <taxon>Gardenieae complex</taxon>
        <taxon>Bertiereae - Coffeeae clade</taxon>
        <taxon>Coffeeae</taxon>
        <taxon>Coffea</taxon>
    </lineage>
</organism>
<feature type="transmembrane region" description="Helical" evidence="10">
    <location>
        <begin position="433"/>
        <end position="457"/>
    </location>
</feature>
<dbReference type="Proteomes" id="UP001652660">
    <property type="component" value="Chromosome 10e"/>
</dbReference>
<reference evidence="12" key="1">
    <citation type="submission" date="2025-08" db="UniProtKB">
        <authorList>
            <consortium name="RefSeq"/>
        </authorList>
    </citation>
    <scope>IDENTIFICATION</scope>
    <source>
        <tissue evidence="12">Leaves</tissue>
    </source>
</reference>
<evidence type="ECO:0000256" key="7">
    <source>
        <dbReference type="ARBA" id="ARBA00023294"/>
    </source>
</evidence>
<sequence length="491" mass="54038">MLVCFVDWMVDAIRYPCSLLHQDQAWSGQFIICSTPLRDMTFILLLIKAASQMGLLDLFSAASIPVLKVLLVTALGSYLALDRVNILGEDARKHLNSIVFYVFNPAIVSSNLAKTITYDSMVKLWFMPFNILITFLVGSVLGWLVIQMTRAPRHLHGLVIGCCAAGNLGNMLLIIIPAVCKEKGSPFGAPDVCHSYGMAYASLSMVVCLYQLFQFKGSRWEHDWYGVIGAIFLWSYVYNTMRISSSKSSKEVEISDSSVIKSPRESYVSPPGSCTDPLLHSDKLEGFEDYPDQLALPSFRLEDIAQESLWDKIKQHVEMVVRKVNLKRLFAPSTTGAIVGFVVGLVPQFRRFIIGDAAPLRAIHDTALLLGDGAIPALTLIMGGNLLKGLQVAGVPKSLVAGILIARYIVLPMIGVAAVKVALQFGLVHNNPLYQFVLLLQYAVPPAMNIGTITQLFGAGESECSVIMLWTYALASVALTFWSTFFLWLVT</sequence>
<feature type="transmembrane region" description="Helical" evidence="10">
    <location>
        <begin position="93"/>
        <end position="113"/>
    </location>
</feature>
<feature type="transmembrane region" description="Helical" evidence="10">
    <location>
        <begin position="158"/>
        <end position="180"/>
    </location>
</feature>
<dbReference type="Pfam" id="PF03547">
    <property type="entry name" value="Mem_trans"/>
    <property type="match status" value="2"/>
</dbReference>
<keyword evidence="11" id="KW-1185">Reference proteome</keyword>
<dbReference type="InterPro" id="IPR045033">
    <property type="entry name" value="PILS1/3/4/5/7"/>
</dbReference>
<dbReference type="GeneID" id="140015430"/>
<evidence type="ECO:0000256" key="4">
    <source>
        <dbReference type="ARBA" id="ARBA00022824"/>
    </source>
</evidence>
<evidence type="ECO:0000313" key="11">
    <source>
        <dbReference type="Proteomes" id="UP001652660"/>
    </source>
</evidence>
<evidence type="ECO:0000313" key="12">
    <source>
        <dbReference type="RefSeq" id="XP_071924106.1"/>
    </source>
</evidence>
<feature type="transmembrane region" description="Helical" evidence="10">
    <location>
        <begin position="125"/>
        <end position="146"/>
    </location>
</feature>
<evidence type="ECO:0000256" key="8">
    <source>
        <dbReference type="ARBA" id="ARBA00025100"/>
    </source>
</evidence>
<accession>A0ABM4VX44</accession>
<evidence type="ECO:0000256" key="5">
    <source>
        <dbReference type="ARBA" id="ARBA00022989"/>
    </source>
</evidence>
<comment type="function">
    <text evidence="8">Involved in cellular auxin homeostasis by regulating auxin metabolism. Regulates intracellular auxin accumulation at the endoplasmic reticulum and thus auxin availability for nuclear auxin signaling.</text>
</comment>
<comment type="similarity">
    <text evidence="9">Belongs to the auxin efflux carrier (TC 2.A.69.2) family.</text>
</comment>
<evidence type="ECO:0000256" key="3">
    <source>
        <dbReference type="ARBA" id="ARBA00022692"/>
    </source>
</evidence>
<evidence type="ECO:0000256" key="2">
    <source>
        <dbReference type="ARBA" id="ARBA00022448"/>
    </source>
</evidence>
<keyword evidence="4" id="KW-0256">Endoplasmic reticulum</keyword>
<dbReference type="RefSeq" id="XP_071924106.1">
    <property type="nucleotide sequence ID" value="XM_072068005.1"/>
</dbReference>
<keyword evidence="2" id="KW-0813">Transport</keyword>
<keyword evidence="5 10" id="KW-1133">Transmembrane helix</keyword>
<proteinExistence type="inferred from homology"/>
<dbReference type="InterPro" id="IPR004776">
    <property type="entry name" value="Mem_transp_PIN-like"/>
</dbReference>
<dbReference type="PANTHER" id="PTHR31651:SF33">
    <property type="entry name" value="PROTEIN PIN-LIKES 1"/>
    <property type="match status" value="1"/>
</dbReference>
<dbReference type="PANTHER" id="PTHR31651">
    <property type="match status" value="1"/>
</dbReference>
<feature type="transmembrane region" description="Helical" evidence="10">
    <location>
        <begin position="59"/>
        <end position="81"/>
    </location>
</feature>
<comment type="subcellular location">
    <subcellularLocation>
        <location evidence="1">Endoplasmic reticulum membrane</location>
        <topology evidence="1">Multi-pass membrane protein</topology>
    </subcellularLocation>
</comment>
<name>A0ABM4VX44_COFAR</name>
<protein>
    <submittedName>
        <fullName evidence="12">Protein PIN-LIKES 3-like</fullName>
    </submittedName>
</protein>
<keyword evidence="6 10" id="KW-0472">Membrane</keyword>
<feature type="transmembrane region" description="Helical" evidence="10">
    <location>
        <begin position="399"/>
        <end position="421"/>
    </location>
</feature>
<keyword evidence="7" id="KW-0927">Auxin signaling pathway</keyword>
<feature type="transmembrane region" description="Helical" evidence="10">
    <location>
        <begin position="329"/>
        <end position="347"/>
    </location>
</feature>